<dbReference type="AntiFam" id="ANF00201">
    <property type="entry name" value="Shadow ORF (opposite gacS)"/>
</dbReference>
<proteinExistence type="predicted"/>
<keyword evidence="3" id="KW-1185">Reference proteome</keyword>
<dbReference type="EMBL" id="LROM01000046">
    <property type="protein sequence ID" value="OFA08628.1"/>
    <property type="molecule type" value="Genomic_DNA"/>
</dbReference>
<feature type="region of interest" description="Disordered" evidence="1">
    <location>
        <begin position="69"/>
        <end position="101"/>
    </location>
</feature>
<name>A0A1E7X6B8_9BURK</name>
<gene>
    <name evidence="2" type="ORF">DUPY_06510</name>
</gene>
<feature type="compositionally biased region" description="Basic and acidic residues" evidence="1">
    <location>
        <begin position="75"/>
        <end position="95"/>
    </location>
</feature>
<dbReference type="Proteomes" id="UP000175989">
    <property type="component" value="Unassembled WGS sequence"/>
</dbReference>
<accession>A0A1E7X6B8</accession>
<sequence>MDIHQYQVGQRGQRTRHALLAVVGAQHLHAHALEQRAHQHAVVGAVFHHQHPAGQLRRCAVERCRRRRLGNHGPGRLDRDRHDGAHARSALDRHAAAHGTGQLVHQVQPQAGAAKAPGHAAVGLVERCEQRGHLLRIHADAGVAHAAIQQLVLLVVPERHLDPALLGELDGVRDQVEQDLPPARGVAQHLRRHGGAQFGGIGDGALPRRPAHQRRHGVEHFRRHKRQSFEHQFARLHLGHIEHVVHQLQQVLAVAGDDSSQLTGWRGPLLRQLFGKADDRGERRADFVAHHGQEDRFGRVGLVGGHLERALLAQGQVALVHGAPDRHAGGQHRQAAHGTHQPQLPGKIAPLFEEDLLRDGDLDHQRTIRNHPFGSQRPGAGDAWRRLHLVIHRRAGEAQLAFDVFVAAHVAGDGTEHGVLCRPARQHRTVAPEQGDRALPVQLDLAVKAADLPARYPHQHHADKAAIGRRDAAREIERPGAVALVAHRRADVQAQVRARVVGLEVVAFGQVDRRCRKAAREVDDLAVRRDDAGNVDLWQHPVALHQSLELFPAAQTAAQIGAIAYTDQAYALEHAVEYQVGGAHLVRGLLRQQQGRAIELLAPGLDFAVPGAV</sequence>
<dbReference type="AlphaFoldDB" id="A0A1E7X6B8"/>
<feature type="region of interest" description="Disordered" evidence="1">
    <location>
        <begin position="324"/>
        <end position="344"/>
    </location>
</feature>
<reference evidence="3" key="1">
    <citation type="journal article" date="2016" name="Front. Microbiol.">
        <title>Molecular Keys to the Janthinobacterium and Duganella spp. Interaction with the Plant Pathogen Fusarium graminearum.</title>
        <authorList>
            <person name="Haack F.S."/>
            <person name="Poehlein A."/>
            <person name="Kroger C."/>
            <person name="Voigt C.A."/>
            <person name="Piepenbring M."/>
            <person name="Bode H.B."/>
            <person name="Daniel R."/>
            <person name="Schafer W."/>
            <person name="Streit W.R."/>
        </authorList>
    </citation>
    <scope>NUCLEOTIDE SEQUENCE [LARGE SCALE GENOMIC DNA]</scope>
    <source>
        <strain evidence="3">T54</strain>
    </source>
</reference>
<organism evidence="2 3">
    <name type="scientific">Duganella phyllosphaerae</name>
    <dbReference type="NCBI Taxonomy" id="762836"/>
    <lineage>
        <taxon>Bacteria</taxon>
        <taxon>Pseudomonadati</taxon>
        <taxon>Pseudomonadota</taxon>
        <taxon>Betaproteobacteria</taxon>
        <taxon>Burkholderiales</taxon>
        <taxon>Oxalobacteraceae</taxon>
        <taxon>Telluria group</taxon>
        <taxon>Duganella</taxon>
    </lineage>
</organism>
<evidence type="ECO:0000313" key="2">
    <source>
        <dbReference type="EMBL" id="OFA08628.1"/>
    </source>
</evidence>
<evidence type="ECO:0000256" key="1">
    <source>
        <dbReference type="SAM" id="MobiDB-lite"/>
    </source>
</evidence>
<dbReference type="AntiFam" id="ANF00202">
    <property type="entry name" value="Shadow ORF (opposite gacS)"/>
</dbReference>
<evidence type="ECO:0000313" key="3">
    <source>
        <dbReference type="Proteomes" id="UP000175989"/>
    </source>
</evidence>
<comment type="caution">
    <text evidence="2">The sequence shown here is derived from an EMBL/GenBank/DDBJ whole genome shotgun (WGS) entry which is preliminary data.</text>
</comment>
<protein>
    <submittedName>
        <fullName evidence="2">Uncharacterized protein</fullName>
    </submittedName>
</protein>